<feature type="compositionally biased region" description="Basic and acidic residues" evidence="1">
    <location>
        <begin position="18"/>
        <end position="48"/>
    </location>
</feature>
<proteinExistence type="predicted"/>
<reference evidence="2 3" key="1">
    <citation type="submission" date="2015-04" db="EMBL/GenBank/DDBJ databases">
        <authorList>
            <person name="Heijne W.H."/>
            <person name="Fedorova N.D."/>
            <person name="Nierman W.C."/>
            <person name="Vollebregt A.W."/>
            <person name="Zhao Z."/>
            <person name="Wu L."/>
            <person name="Kumar M."/>
            <person name="Stam H."/>
            <person name="van den Berg M.A."/>
            <person name="Pel H.J."/>
        </authorList>
    </citation>
    <scope>NUCLEOTIDE SEQUENCE [LARGE SCALE GENOMIC DNA]</scope>
    <source>
        <strain evidence="2 3">CBS 393.64</strain>
    </source>
</reference>
<keyword evidence="3" id="KW-1185">Reference proteome</keyword>
<dbReference type="STRING" id="1408163.A0A0F4Z4V5"/>
<dbReference type="EMBL" id="LASV01000018">
    <property type="protein sequence ID" value="KKA25564.1"/>
    <property type="molecule type" value="Genomic_DNA"/>
</dbReference>
<dbReference type="GeneID" id="25312498"/>
<dbReference type="RefSeq" id="XP_013332176.1">
    <property type="nucleotide sequence ID" value="XM_013476722.1"/>
</dbReference>
<feature type="compositionally biased region" description="Basic and acidic residues" evidence="1">
    <location>
        <begin position="263"/>
        <end position="280"/>
    </location>
</feature>
<dbReference type="AlphaFoldDB" id="A0A0F4Z4V5"/>
<feature type="compositionally biased region" description="Low complexity" evidence="1">
    <location>
        <begin position="52"/>
        <end position="62"/>
    </location>
</feature>
<name>A0A0F4Z4V5_RASE3</name>
<evidence type="ECO:0000313" key="3">
    <source>
        <dbReference type="Proteomes" id="UP000053958"/>
    </source>
</evidence>
<evidence type="ECO:0000256" key="1">
    <source>
        <dbReference type="SAM" id="MobiDB-lite"/>
    </source>
</evidence>
<comment type="caution">
    <text evidence="2">The sequence shown here is derived from an EMBL/GenBank/DDBJ whole genome shotgun (WGS) entry which is preliminary data.</text>
</comment>
<feature type="region of interest" description="Disordered" evidence="1">
    <location>
        <begin position="18"/>
        <end position="82"/>
    </location>
</feature>
<accession>A0A0F4Z4V5</accession>
<gene>
    <name evidence="2" type="ORF">T310_0444</name>
</gene>
<feature type="region of interest" description="Disordered" evidence="1">
    <location>
        <begin position="263"/>
        <end position="291"/>
    </location>
</feature>
<dbReference type="Proteomes" id="UP000053958">
    <property type="component" value="Unassembled WGS sequence"/>
</dbReference>
<organism evidence="2 3">
    <name type="scientific">Rasamsonia emersonii (strain ATCC 16479 / CBS 393.64 / IMI 116815)</name>
    <dbReference type="NCBI Taxonomy" id="1408163"/>
    <lineage>
        <taxon>Eukaryota</taxon>
        <taxon>Fungi</taxon>
        <taxon>Dikarya</taxon>
        <taxon>Ascomycota</taxon>
        <taxon>Pezizomycotina</taxon>
        <taxon>Eurotiomycetes</taxon>
        <taxon>Eurotiomycetidae</taxon>
        <taxon>Eurotiales</taxon>
        <taxon>Trichocomaceae</taxon>
        <taxon>Rasamsonia</taxon>
    </lineage>
</organism>
<sequence length="379" mass="43144">MSRNFFRRNFCCTPRLRDAHKQEQGNHEENVRDENHAGSDTGEKENVETVRPSRLLPQSPLLTKVKTPLEKTRKKRPKKEDIDRLRRNPWAVALASPPRMCSITGSRLPKALLGEYGLVRRPGSESLWFMPVGLLEDELKAAAPGTGAGVQEQGAGDKDNMKSKKSTAGPLHLRVIRILYRLLLLKEITAQFIQYSGKKSPLQKLIPFRWKNPKGPLTPRDMNNLVWREDMPSFVMKNMRKEAVKALEKASWASDLSLNKSADRLESESHPSQESDESSREILPSESPSTSFTSVFPDYVTLPQRGTKVPVFDLSVLLSETDREQLRKSHPRFRNQALFFRPGGTVPVDAMLALWRLKGFTMYDREFLEEDPSIDPIVK</sequence>
<feature type="region of interest" description="Disordered" evidence="1">
    <location>
        <begin position="145"/>
        <end position="166"/>
    </location>
</feature>
<protein>
    <submittedName>
        <fullName evidence="2">Uncharacterized protein</fullName>
    </submittedName>
</protein>
<evidence type="ECO:0000313" key="2">
    <source>
        <dbReference type="EMBL" id="KKA25564.1"/>
    </source>
</evidence>
<dbReference type="OrthoDB" id="3363286at2759"/>